<evidence type="ECO:0000256" key="1">
    <source>
        <dbReference type="ARBA" id="ARBA00005535"/>
    </source>
</evidence>
<keyword evidence="3" id="KW-1185">Reference proteome</keyword>
<dbReference type="EMBL" id="UYRR01008072">
    <property type="protein sequence ID" value="VDK24088.1"/>
    <property type="molecule type" value="Genomic_DNA"/>
</dbReference>
<dbReference type="PANTHER" id="PTHR13618">
    <property type="entry name" value="LEUCINE ZIPPER CONTAINING TRANSCRIPTION FACTOR LZF1"/>
    <property type="match status" value="1"/>
</dbReference>
<dbReference type="Proteomes" id="UP000267096">
    <property type="component" value="Unassembled WGS sequence"/>
</dbReference>
<protein>
    <submittedName>
        <fullName evidence="2">Uncharacterized protein</fullName>
    </submittedName>
</protein>
<dbReference type="PANTHER" id="PTHR13618:SF1">
    <property type="entry name" value="PROTEIN ROGDI HOMOLOG"/>
    <property type="match status" value="1"/>
</dbReference>
<proteinExistence type="inferred from homology"/>
<organism evidence="2 3">
    <name type="scientific">Anisakis simplex</name>
    <name type="common">Herring worm</name>
    <dbReference type="NCBI Taxonomy" id="6269"/>
    <lineage>
        <taxon>Eukaryota</taxon>
        <taxon>Metazoa</taxon>
        <taxon>Ecdysozoa</taxon>
        <taxon>Nematoda</taxon>
        <taxon>Chromadorea</taxon>
        <taxon>Rhabditida</taxon>
        <taxon>Spirurina</taxon>
        <taxon>Ascaridomorpha</taxon>
        <taxon>Ascaridoidea</taxon>
        <taxon>Anisakidae</taxon>
        <taxon>Anisakis</taxon>
        <taxon>Anisakis simplex complex</taxon>
    </lineage>
</organism>
<dbReference type="AlphaFoldDB" id="A0A3P6PYW0"/>
<name>A0A3P6PYW0_ANISI</name>
<accession>A0A3P6PYW0</accession>
<gene>
    <name evidence="2" type="ORF">ASIM_LOCUS4570</name>
</gene>
<dbReference type="Pfam" id="PF10259">
    <property type="entry name" value="Rogdi_lz"/>
    <property type="match status" value="1"/>
</dbReference>
<reference evidence="2 3" key="1">
    <citation type="submission" date="2018-11" db="EMBL/GenBank/DDBJ databases">
        <authorList>
            <consortium name="Pathogen Informatics"/>
        </authorList>
    </citation>
    <scope>NUCLEOTIDE SEQUENCE [LARGE SCALE GENOMIC DNA]</scope>
</reference>
<dbReference type="OrthoDB" id="66510at2759"/>
<evidence type="ECO:0000313" key="2">
    <source>
        <dbReference type="EMBL" id="VDK24088.1"/>
    </source>
</evidence>
<evidence type="ECO:0000313" key="3">
    <source>
        <dbReference type="Proteomes" id="UP000267096"/>
    </source>
</evidence>
<dbReference type="InterPro" id="IPR028241">
    <property type="entry name" value="RAVE2/Rogdi"/>
</dbReference>
<sequence length="177" mass="19863">MVQRNGGDALKVAVSLLGDTIIITEVTMKYPKAPGGVFRSVSQPDVQWKLQQLQDTANYCVQALTTTVKRIPFQCRKSKTFELKVTNLIGQARSSLCIPHKRTLLELCNFPSTRCFNPPLPNDLVFSYYIASTRIVCAAYLMTSKPNGSFIPIYIPFLQALSMQLFNFFAMNPMISL</sequence>
<dbReference type="GO" id="GO:0043291">
    <property type="term" value="C:RAVE complex"/>
    <property type="evidence" value="ECO:0007669"/>
    <property type="project" value="TreeGrafter"/>
</dbReference>
<comment type="similarity">
    <text evidence="1">Belongs to the rogdi family.</text>
</comment>